<dbReference type="KEGG" id="toc:Toce_0997"/>
<evidence type="ECO:0000313" key="2">
    <source>
        <dbReference type="EMBL" id="ADL07759.1"/>
    </source>
</evidence>
<gene>
    <name evidence="2" type="ordered locus">Toce_0997</name>
</gene>
<dbReference type="HOGENOM" id="CLU_1030289_0_0_9"/>
<dbReference type="Proteomes" id="UP000000272">
    <property type="component" value="Chromosome"/>
</dbReference>
<organism evidence="2 3">
    <name type="scientific">Thermosediminibacter oceani (strain ATCC BAA-1034 / DSM 16646 / JW/IW-1228P)</name>
    <dbReference type="NCBI Taxonomy" id="555079"/>
    <lineage>
        <taxon>Bacteria</taxon>
        <taxon>Bacillati</taxon>
        <taxon>Bacillota</taxon>
        <taxon>Clostridia</taxon>
        <taxon>Thermosediminibacterales</taxon>
        <taxon>Thermosediminibacteraceae</taxon>
        <taxon>Thermosediminibacter</taxon>
    </lineage>
</organism>
<proteinExistence type="predicted"/>
<dbReference type="RefSeq" id="WP_013275799.1">
    <property type="nucleotide sequence ID" value="NC_014377.1"/>
</dbReference>
<keyword evidence="3" id="KW-1185">Reference proteome</keyword>
<reference evidence="2 3" key="1">
    <citation type="journal article" date="2010" name="Stand. Genomic Sci.">
        <title>Complete genome sequence of Thermosediminibacter oceani type strain (JW/IW-1228P).</title>
        <authorList>
            <person name="Pitluck S."/>
            <person name="Yasawong M."/>
            <person name="Munk C."/>
            <person name="Nolan M."/>
            <person name="Lapidus A."/>
            <person name="Lucas S."/>
            <person name="Glavina Del Rio T."/>
            <person name="Tice H."/>
            <person name="Cheng J.F."/>
            <person name="Bruce D."/>
            <person name="Detter C."/>
            <person name="Tapia R."/>
            <person name="Han C."/>
            <person name="Goodwin L."/>
            <person name="Liolios K."/>
            <person name="Ivanova N."/>
            <person name="Mavromatis K."/>
            <person name="Mikhailova N."/>
            <person name="Pati A."/>
            <person name="Chen A."/>
            <person name="Palaniappan K."/>
            <person name="Land M."/>
            <person name="Hauser L."/>
            <person name="Chang Y.J."/>
            <person name="Jeffries C.D."/>
            <person name="Rohde M."/>
            <person name="Spring S."/>
            <person name="Sikorski J."/>
            <person name="Goker M."/>
            <person name="Woyke T."/>
            <person name="Bristow J."/>
            <person name="Eisen J.A."/>
            <person name="Markowitz V."/>
            <person name="Hugenholtz P."/>
            <person name="Kyrpides N.C."/>
            <person name="Klenk H.P."/>
        </authorList>
    </citation>
    <scope>NUCLEOTIDE SEQUENCE [LARGE SCALE GENOMIC DNA]</scope>
    <source>
        <strain evidence="3">ATCC BAA-1034 / DSM 16646 / JW/IW-1228P</strain>
    </source>
</reference>
<name>D9S2Y2_THEOJ</name>
<evidence type="ECO:0000313" key="3">
    <source>
        <dbReference type="Proteomes" id="UP000000272"/>
    </source>
</evidence>
<dbReference type="Pfam" id="PF13730">
    <property type="entry name" value="HTH_36"/>
    <property type="match status" value="1"/>
</dbReference>
<feature type="region of interest" description="Disordered" evidence="1">
    <location>
        <begin position="249"/>
        <end position="270"/>
    </location>
</feature>
<protein>
    <submittedName>
        <fullName evidence="2">Uncharacterized protein</fullName>
    </submittedName>
</protein>
<evidence type="ECO:0000256" key="1">
    <source>
        <dbReference type="SAM" id="MobiDB-lite"/>
    </source>
</evidence>
<accession>D9S2Y2</accession>
<dbReference type="EMBL" id="CP002131">
    <property type="protein sequence ID" value="ADL07759.1"/>
    <property type="molecule type" value="Genomic_DNA"/>
</dbReference>
<sequence length="270" mass="32111">MKKINIPNKLIESNKSKELALYFLLARRRTIDYKVFISISQILVALGWQRRDKKFILETLEYFKKDGLILEYVFDDNELEITLSENIGAYTRFYIDDFELLKRLGYKIFHVYCFIQRFANDGVAYFSYEYLEKATQMSTKTFSETIKILEALGMLESYYQGWVYSEKYKKNIRKNNEYEINIDKKLEFINKPIEESIKILNEIKRKINNPLTPQIPANPPSPQDSEYGEIPKGAWELEKEIEIFKFSYQKKQKPKPEPEPETIVINLNNI</sequence>
<dbReference type="STRING" id="555079.Toce_0997"/>
<feature type="region of interest" description="Disordered" evidence="1">
    <location>
        <begin position="210"/>
        <end position="229"/>
    </location>
</feature>
<dbReference type="AlphaFoldDB" id="D9S2Y2"/>